<evidence type="ECO:0000256" key="12">
    <source>
        <dbReference type="ARBA" id="ARBA00023315"/>
    </source>
</evidence>
<dbReference type="SUPFAM" id="SSF53335">
    <property type="entry name" value="S-adenosyl-L-methionine-dependent methyltransferases"/>
    <property type="match status" value="1"/>
</dbReference>
<dbReference type="GO" id="GO:0005886">
    <property type="term" value="C:plasma membrane"/>
    <property type="evidence" value="ECO:0007669"/>
    <property type="project" value="TreeGrafter"/>
</dbReference>
<evidence type="ECO:0000313" key="18">
    <source>
        <dbReference type="EMBL" id="ABS74561.1"/>
    </source>
</evidence>
<feature type="active site" description="Proton acceptor; for dehydratase activity" evidence="13">
    <location>
        <position position="1233"/>
    </location>
</feature>
<dbReference type="SMART" id="SM00825">
    <property type="entry name" value="PKS_KS"/>
    <property type="match status" value="4"/>
</dbReference>
<dbReference type="PROSITE" id="PS52004">
    <property type="entry name" value="KS3_2"/>
    <property type="match status" value="4"/>
</dbReference>
<feature type="region of interest" description="N-terminal hotdog fold" evidence="13">
    <location>
        <begin position="2692"/>
        <end position="2814"/>
    </location>
</feature>
<dbReference type="SUPFAM" id="SSF47336">
    <property type="entry name" value="ACP-like"/>
    <property type="match status" value="5"/>
</dbReference>
<dbReference type="GO" id="GO:0005737">
    <property type="term" value="C:cytoplasm"/>
    <property type="evidence" value="ECO:0007669"/>
    <property type="project" value="UniProtKB-SubCell"/>
</dbReference>
<dbReference type="PROSITE" id="PS00012">
    <property type="entry name" value="PHOSPHOPANTETHEINE"/>
    <property type="match status" value="2"/>
</dbReference>
<comment type="subcellular location">
    <subcellularLocation>
        <location evidence="3">Cytoplasm</location>
    </subcellularLocation>
</comment>
<keyword evidence="11" id="KW-0511">Multifunctional enzyme</keyword>
<evidence type="ECO:0000256" key="3">
    <source>
        <dbReference type="ARBA" id="ARBA00004496"/>
    </source>
</evidence>
<evidence type="ECO:0000256" key="7">
    <source>
        <dbReference type="ARBA" id="ARBA00022553"/>
    </source>
</evidence>
<dbReference type="Gene3D" id="1.10.1240.100">
    <property type="match status" value="3"/>
</dbReference>
<keyword evidence="6" id="KW-0963">Cytoplasm</keyword>
<feature type="domain" description="Ketosynthase family 3 (KS3)" evidence="16">
    <location>
        <begin position="4733"/>
        <end position="5153"/>
    </location>
</feature>
<dbReference type="Gene3D" id="3.40.47.10">
    <property type="match status" value="4"/>
</dbReference>
<comment type="function">
    <text evidence="2">Involved in some intermediate steps for the synthesis of the antibiotic polyketide bacillaene which is involved in secondary metabolism.</text>
</comment>
<evidence type="ECO:0000256" key="8">
    <source>
        <dbReference type="ARBA" id="ARBA00022679"/>
    </source>
</evidence>
<evidence type="ECO:0000256" key="10">
    <source>
        <dbReference type="ARBA" id="ARBA00022857"/>
    </source>
</evidence>
<feature type="domain" description="Carrier" evidence="15">
    <location>
        <begin position="3403"/>
        <end position="3480"/>
    </location>
</feature>
<dbReference type="CDD" id="cd08953">
    <property type="entry name" value="KR_2_SDR_x"/>
    <property type="match status" value="3"/>
</dbReference>
<dbReference type="SMART" id="SM01294">
    <property type="entry name" value="PKS_PP_betabranch"/>
    <property type="match status" value="2"/>
</dbReference>
<dbReference type="Gene3D" id="3.40.50.150">
    <property type="entry name" value="Vaccinia Virus protein VP39"/>
    <property type="match status" value="1"/>
</dbReference>
<dbReference type="SMART" id="SM00823">
    <property type="entry name" value="PKS_PP"/>
    <property type="match status" value="5"/>
</dbReference>
<feature type="domain" description="Carrier" evidence="15">
    <location>
        <begin position="489"/>
        <end position="562"/>
    </location>
</feature>
<feature type="region of interest" description="Disordered" evidence="14">
    <location>
        <begin position="580"/>
        <end position="615"/>
    </location>
</feature>
<evidence type="ECO:0000256" key="6">
    <source>
        <dbReference type="ARBA" id="ARBA00022490"/>
    </source>
</evidence>
<feature type="compositionally biased region" description="Basic residues" evidence="14">
    <location>
        <begin position="583"/>
        <end position="592"/>
    </location>
</feature>
<dbReference type="FunFam" id="3.40.47.10:FF:000019">
    <property type="entry name" value="Polyketide synthase type I"/>
    <property type="match status" value="2"/>
</dbReference>
<protein>
    <submittedName>
        <fullName evidence="18">SDR family NAD(P)-dependent oxidoreductase</fullName>
    </submittedName>
</protein>
<reference evidence="18 19" key="1">
    <citation type="journal article" date="2007" name="Nat. Biotechnol.">
        <title>Comparative analysis of the complete genome sequence of the plant growth-promoting bacterium Bacillus amyloliquefaciens FZB42.</title>
        <authorList>
            <person name="Chen X.H."/>
            <person name="Koumoutsi A."/>
            <person name="Scholz R."/>
            <person name="Eisenreich A."/>
            <person name="Schneider K."/>
            <person name="Heinemeyer I."/>
            <person name="Morgenstern B."/>
            <person name="Voss B."/>
            <person name="Hess W.R."/>
            <person name="Reva O."/>
            <person name="Junge H."/>
            <person name="Voigt B."/>
            <person name="Jungblut P.R."/>
            <person name="Vater J."/>
            <person name="Sussmuth R."/>
            <person name="Liesegang H."/>
            <person name="Strittmatter A."/>
            <person name="Gottschalk G."/>
            <person name="Borriss R."/>
        </authorList>
    </citation>
    <scope>NUCLEOTIDE SEQUENCE [LARGE SCALE GENOMIC DNA]</scope>
    <source>
        <strain evidence="19">DSM 23117 / BGSC 10A6 / LMG 26770 / FZB42</strain>
    </source>
</reference>
<evidence type="ECO:0000256" key="11">
    <source>
        <dbReference type="ARBA" id="ARBA00023268"/>
    </source>
</evidence>
<dbReference type="InterPro" id="IPR057326">
    <property type="entry name" value="KR_dom"/>
</dbReference>
<evidence type="ECO:0000259" key="16">
    <source>
        <dbReference type="PROSITE" id="PS52004"/>
    </source>
</evidence>
<evidence type="ECO:0000256" key="2">
    <source>
        <dbReference type="ARBA" id="ARBA00003299"/>
    </source>
</evidence>
<feature type="domain" description="Ketosynthase family 3 (KS3)" evidence="16">
    <location>
        <begin position="2095"/>
        <end position="2500"/>
    </location>
</feature>
<dbReference type="InterPro" id="IPR042104">
    <property type="entry name" value="PKS_dehydratase_sf"/>
</dbReference>
<dbReference type="FunFam" id="3.40.50.150:FF:000650">
    <property type="entry name" value="Polyketide synthase RzxC"/>
    <property type="match status" value="1"/>
</dbReference>
<accession>A7Z6D5</accession>
<feature type="domain" description="Ketosynthase family 3 (KS3)" evidence="16">
    <location>
        <begin position="617"/>
        <end position="1036"/>
    </location>
</feature>
<dbReference type="InterPro" id="IPR020806">
    <property type="entry name" value="PKS_PP-bd"/>
</dbReference>
<dbReference type="GeneID" id="93081337"/>
<keyword evidence="10" id="KW-0521">NADP</keyword>
<dbReference type="Pfam" id="PF00550">
    <property type="entry name" value="PP-binding"/>
    <property type="match status" value="5"/>
</dbReference>
<feature type="domain" description="Ketosynthase family 3 (KS3)" evidence="16">
    <location>
        <begin position="3527"/>
        <end position="3957"/>
    </location>
</feature>
<dbReference type="EMBL" id="CP000560">
    <property type="protein sequence ID" value="ABS74561.1"/>
    <property type="molecule type" value="Genomic_DNA"/>
</dbReference>
<dbReference type="PANTHER" id="PTHR43775:SF37">
    <property type="entry name" value="SI:DKEY-61P9.11"/>
    <property type="match status" value="1"/>
</dbReference>
<keyword evidence="19" id="KW-1185">Reference proteome</keyword>
<dbReference type="PROSITE" id="PS50075">
    <property type="entry name" value="CARRIER"/>
    <property type="match status" value="5"/>
</dbReference>
<evidence type="ECO:0000259" key="15">
    <source>
        <dbReference type="PROSITE" id="PS50075"/>
    </source>
</evidence>
<dbReference type="InterPro" id="IPR049900">
    <property type="entry name" value="PKS_mFAS_DH"/>
</dbReference>
<feature type="region of interest" description="Disordered" evidence="14">
    <location>
        <begin position="4713"/>
        <end position="4733"/>
    </location>
</feature>
<feature type="active site" description="Proton acceptor; for dehydratase activity" evidence="13">
    <location>
        <position position="2721"/>
    </location>
</feature>
<dbReference type="Gene3D" id="1.10.1200.10">
    <property type="entry name" value="ACP-like"/>
    <property type="match status" value="5"/>
</dbReference>
<feature type="compositionally biased region" description="Low complexity" evidence="14">
    <location>
        <begin position="600"/>
        <end position="609"/>
    </location>
</feature>
<dbReference type="Proteomes" id="UP000001120">
    <property type="component" value="Chromosome"/>
</dbReference>
<dbReference type="SMART" id="SM00822">
    <property type="entry name" value="PKS_KR"/>
    <property type="match status" value="3"/>
</dbReference>
<feature type="domain" description="PKS/mFAS DH" evidence="17">
    <location>
        <begin position="2692"/>
        <end position="2969"/>
    </location>
</feature>
<evidence type="ECO:0000256" key="5">
    <source>
        <dbReference type="ARBA" id="ARBA00022450"/>
    </source>
</evidence>
<dbReference type="Pfam" id="PF08242">
    <property type="entry name" value="Methyltransf_12"/>
    <property type="match status" value="1"/>
</dbReference>
<dbReference type="InterPro" id="IPR049552">
    <property type="entry name" value="PKS_DH_N"/>
</dbReference>
<dbReference type="InterPro" id="IPR013217">
    <property type="entry name" value="Methyltransf_12"/>
</dbReference>
<dbReference type="InterPro" id="IPR014030">
    <property type="entry name" value="Ketoacyl_synth_N"/>
</dbReference>
<dbReference type="InterPro" id="IPR020807">
    <property type="entry name" value="PKS_DH"/>
</dbReference>
<dbReference type="KEGG" id="bay:RBAM_022000"/>
<comment type="pathway">
    <text evidence="4">Antibiotic biosynthesis; bacillaene biosynthesis.</text>
</comment>
<feature type="region of interest" description="Disordered" evidence="14">
    <location>
        <begin position="2065"/>
        <end position="2090"/>
    </location>
</feature>
<dbReference type="Pfam" id="PF08659">
    <property type="entry name" value="KR"/>
    <property type="match status" value="3"/>
</dbReference>
<evidence type="ECO:0000256" key="9">
    <source>
        <dbReference type="ARBA" id="ARBA00022737"/>
    </source>
</evidence>
<feature type="region of interest" description="Disordered" evidence="14">
    <location>
        <begin position="5183"/>
        <end position="5204"/>
    </location>
</feature>
<keyword evidence="12" id="KW-0012">Acyltransferase</keyword>
<feature type="active site" description="Proton donor; for dehydratase activity" evidence="13">
    <location>
        <position position="1396"/>
    </location>
</feature>
<dbReference type="UniPathway" id="UPA01003"/>
<dbReference type="InterPro" id="IPR016039">
    <property type="entry name" value="Thiolase-like"/>
</dbReference>
<dbReference type="InterPro" id="IPR013968">
    <property type="entry name" value="PKS_KR"/>
</dbReference>
<comment type="cofactor">
    <cofactor evidence="1">
        <name>pantetheine 4'-phosphate</name>
        <dbReference type="ChEBI" id="CHEBI:47942"/>
    </cofactor>
</comment>
<dbReference type="GO" id="GO:0004315">
    <property type="term" value="F:3-oxoacyl-[acyl-carrier-protein] synthase activity"/>
    <property type="evidence" value="ECO:0007669"/>
    <property type="project" value="InterPro"/>
</dbReference>
<dbReference type="Pfam" id="PF00109">
    <property type="entry name" value="ketoacyl-synt"/>
    <property type="match status" value="4"/>
</dbReference>
<dbReference type="Pfam" id="PF22336">
    <property type="entry name" value="RhiE-like_linker"/>
    <property type="match status" value="2"/>
</dbReference>
<evidence type="ECO:0000259" key="17">
    <source>
        <dbReference type="PROSITE" id="PS52019"/>
    </source>
</evidence>
<feature type="domain" description="Carrier" evidence="15">
    <location>
        <begin position="391"/>
        <end position="464"/>
    </location>
</feature>
<dbReference type="SUPFAM" id="SSF51735">
    <property type="entry name" value="NAD(P)-binding Rossmann-fold domains"/>
    <property type="match status" value="3"/>
</dbReference>
<dbReference type="GO" id="GO:0071770">
    <property type="term" value="P:DIM/DIP cell wall layer assembly"/>
    <property type="evidence" value="ECO:0007669"/>
    <property type="project" value="TreeGrafter"/>
</dbReference>
<evidence type="ECO:0000313" key="19">
    <source>
        <dbReference type="Proteomes" id="UP000001120"/>
    </source>
</evidence>
<dbReference type="InterPro" id="IPR009081">
    <property type="entry name" value="PP-bd_ACP"/>
</dbReference>
<feature type="domain" description="Carrier" evidence="15">
    <location>
        <begin position="4621"/>
        <end position="4699"/>
    </location>
</feature>
<dbReference type="InterPro" id="IPR029063">
    <property type="entry name" value="SAM-dependent_MTases_sf"/>
</dbReference>
<dbReference type="InterPro" id="IPR018201">
    <property type="entry name" value="Ketoacyl_synth_AS"/>
</dbReference>
<dbReference type="HOGENOM" id="CLU_223515_0_0_9"/>
<dbReference type="InterPro" id="IPR049551">
    <property type="entry name" value="PKS_DH_C"/>
</dbReference>
<organism evidence="18 19">
    <name type="scientific">Bacillus velezensis (strain DSM 23117 / BGSC 10A6 / LMG 26770 / FZB42)</name>
    <name type="common">Bacillus amyloliquefaciens subsp. plantarum</name>
    <dbReference type="NCBI Taxonomy" id="326423"/>
    <lineage>
        <taxon>Bacteria</taxon>
        <taxon>Bacillati</taxon>
        <taxon>Bacillota</taxon>
        <taxon>Bacilli</taxon>
        <taxon>Bacillales</taxon>
        <taxon>Bacillaceae</taxon>
        <taxon>Bacillus</taxon>
        <taxon>Bacillus amyloliquefaciens group</taxon>
    </lineage>
</organism>
<feature type="region of interest" description="C-terminal hotdog fold" evidence="13">
    <location>
        <begin position="2828"/>
        <end position="2969"/>
    </location>
</feature>
<feature type="region of interest" description="N-terminal hotdog fold" evidence="13">
    <location>
        <begin position="1199"/>
        <end position="1325"/>
    </location>
</feature>
<dbReference type="Gene3D" id="3.40.50.720">
    <property type="entry name" value="NAD(P)-binding Rossmann-like Domain"/>
    <property type="match status" value="3"/>
</dbReference>
<feature type="domain" description="PKS/mFAS DH" evidence="17">
    <location>
        <begin position="1199"/>
        <end position="1470"/>
    </location>
</feature>
<dbReference type="PROSITE" id="PS00606">
    <property type="entry name" value="KS3_1"/>
    <property type="match status" value="4"/>
</dbReference>
<dbReference type="GO" id="GO:0031177">
    <property type="term" value="F:phosphopantetheine binding"/>
    <property type="evidence" value="ECO:0007669"/>
    <property type="project" value="InterPro"/>
</dbReference>
<evidence type="ECO:0000256" key="14">
    <source>
        <dbReference type="SAM" id="MobiDB-lite"/>
    </source>
</evidence>
<dbReference type="Pfam" id="PF14765">
    <property type="entry name" value="PS-DH"/>
    <property type="match status" value="2"/>
</dbReference>
<dbReference type="SUPFAM" id="SSF53901">
    <property type="entry name" value="Thiolase-like"/>
    <property type="match status" value="4"/>
</dbReference>
<proteinExistence type="predicted"/>
<dbReference type="Pfam" id="PF02801">
    <property type="entry name" value="Ketoacyl-synt_C"/>
    <property type="match status" value="4"/>
</dbReference>
<dbReference type="InterPro" id="IPR050091">
    <property type="entry name" value="PKS_NRPS_Biosynth_Enz"/>
</dbReference>
<dbReference type="Pfam" id="PF21089">
    <property type="entry name" value="PKS_DH_N"/>
    <property type="match status" value="2"/>
</dbReference>
<keyword evidence="8" id="KW-0808">Transferase</keyword>
<keyword evidence="7" id="KW-0597">Phosphoprotein</keyword>
<evidence type="ECO:0000256" key="4">
    <source>
        <dbReference type="ARBA" id="ARBA00004789"/>
    </source>
</evidence>
<dbReference type="InterPro" id="IPR036291">
    <property type="entry name" value="NAD(P)-bd_dom_sf"/>
</dbReference>
<dbReference type="InterPro" id="IPR006162">
    <property type="entry name" value="Ppantetheine_attach_site"/>
</dbReference>
<dbReference type="InterPro" id="IPR054514">
    <property type="entry name" value="RhiE-like_linker"/>
</dbReference>
<dbReference type="GO" id="GO:0006633">
    <property type="term" value="P:fatty acid biosynthetic process"/>
    <property type="evidence" value="ECO:0007669"/>
    <property type="project" value="InterPro"/>
</dbReference>
<feature type="domain" description="Carrier" evidence="15">
    <location>
        <begin position="1973"/>
        <end position="2047"/>
    </location>
</feature>
<dbReference type="GO" id="GO:0004312">
    <property type="term" value="F:fatty acid synthase activity"/>
    <property type="evidence" value="ECO:0007669"/>
    <property type="project" value="TreeGrafter"/>
</dbReference>
<keyword evidence="9" id="KW-0677">Repeat</keyword>
<dbReference type="PANTHER" id="PTHR43775">
    <property type="entry name" value="FATTY ACID SYNTHASE"/>
    <property type="match status" value="1"/>
</dbReference>
<feature type="active site" description="Proton donor; for dehydratase activity" evidence="13">
    <location>
        <position position="2890"/>
    </location>
</feature>
<dbReference type="InterPro" id="IPR036736">
    <property type="entry name" value="ACP-like_sf"/>
</dbReference>
<dbReference type="SMART" id="SM00826">
    <property type="entry name" value="PKS_DH"/>
    <property type="match status" value="1"/>
</dbReference>
<evidence type="ECO:0000256" key="1">
    <source>
        <dbReference type="ARBA" id="ARBA00001957"/>
    </source>
</evidence>
<dbReference type="RefSeq" id="WP_012117923.1">
    <property type="nucleotide sequence ID" value="NC_009725.2"/>
</dbReference>
<dbReference type="CDD" id="cd00833">
    <property type="entry name" value="PKS"/>
    <property type="match status" value="4"/>
</dbReference>
<dbReference type="CDD" id="cd02440">
    <property type="entry name" value="AdoMet_MTases"/>
    <property type="match status" value="1"/>
</dbReference>
<gene>
    <name evidence="18" type="ordered locus">RBAM_022000</name>
</gene>
<dbReference type="Pfam" id="PF22621">
    <property type="entry name" value="CurL-like_PKS_C"/>
    <property type="match status" value="1"/>
</dbReference>
<dbReference type="PROSITE" id="PS52019">
    <property type="entry name" value="PKS_MFAS_DH"/>
    <property type="match status" value="2"/>
</dbReference>
<evidence type="ECO:0000256" key="13">
    <source>
        <dbReference type="PROSITE-ProRule" id="PRU01363"/>
    </source>
</evidence>
<dbReference type="InterPro" id="IPR020841">
    <property type="entry name" value="PKS_Beta-ketoAc_synthase_dom"/>
</dbReference>
<dbReference type="InterPro" id="IPR014031">
    <property type="entry name" value="Ketoacyl_synth_C"/>
</dbReference>
<keyword evidence="5" id="KW-0596">Phosphopantetheine</keyword>
<feature type="compositionally biased region" description="Basic residues" evidence="14">
    <location>
        <begin position="4719"/>
        <end position="4733"/>
    </location>
</feature>
<name>A7Z6D5_BACVZ</name>
<dbReference type="Gene3D" id="3.10.129.110">
    <property type="entry name" value="Polyketide synthase dehydratase"/>
    <property type="match status" value="2"/>
</dbReference>
<sequence length="5204" mass="573625">MGKGDKQKDRTQLSLRTEISNQMKELNRLLLQVLRVTLRSMGLTGEAPAASCLPLYERWLEESIRLLDSDFKSGETAAVWEEWHKKKNEWLKDPDMKAQVLLADTVIQALPDILTGKIKATDVMFPDSSMELVEGIYKHNILADYYNDVLANEACIYVENVMKNNPEANIRLLEIGAGTGGTSSTLFKKLRPYQNHIQEYCYTDLSKAFLMHAEKEYGADNPYLTYQLFNVEQPAAGQGLHLRTYDIAIAANVLHATKNIRKTLRTAKAVLKKDGLLLVNELGGHTPFTHVTFGLLEGWWLYEDEALRIPGCPGLYPETWKSVLMAEGFHSIQFPAENERLHTQQIITAKSNGVIRQSREAYTAQKRQSNVPQTSSDRQLPIKQAGEGLSEKTAAFLIKAAAKVLKMPAEEINPLAPLDEYGIDSILIVQLTNELRDLVPDISSTLFFEYRTIEELAAFLAETKERELHAQFSEEVRHTEAASSGSLLEKSTEYLKQIVSAILKMPIEDVQVHTPLEEYGIDSILIVQLTNRVREDVPDISSTLFFEYPTIGGLAEYLVSSRQDDMAGIFKTNKEAEKAPHILQKKQSRKKSAGLTKRQAASFSEKAPPASEPPSKHLEVAIVGLAGRYPGAENVNEFWERLKTGEHGITEIPKDRWDWRDYYDETKGKEGRMYTKWGGFLTDIDKFDPLFFKISPKEAERMDPQERLFLETAYAALEDAGYTPDSLCAGKKVGVFAGVMNGNYPTGAHYHFIPNRVSYVFDFHGPSIAVDTACSSSLTAIHLAAESIRTGASECAIAGGVNLITDPVHYIGLSSMRMLSPSNACKAFGDKADGFVDGEGVGCIVLKPLKKAVEDHDHIYGVIKGSALNAGGKTNGFTVPNPNAQGEVIADAMERAGIDPRAISYLEAHGTGTSLGDPIEIAGLTKAFRRYTDANQFCSIGSVKSNIGHLESAAGIAAVTKILLQMKHGYLVPSLHSKQLNPEIDFETSPFIVQQETAEWRRPVIESEGVTREYPRIAGTSSFGAGGANAHLLIEEYEPAEMTSADTGRPALFVLSAKDKDRLRERALLLSDAAGNGTITDANLLDAAFTLQVGRVPMEERLAMTADSVSELEQKLSAFLKNAGSVSGVFTGRSDSAGTETEGTVSDWMEKRQFDSLLNAWVHGTPVDWASLYKGALPHRISLPSYPFAKESYWMKREEPKTGTTEYVHPFLHENTSTLAEQSYHTSFTGREHVFQDVSGERVLSAAVYLEMALAAFHHAADSSEEKEIWIRTAAWTDPITSGHHGAGVNLSLLSEDEEGIHYEIYSDEEKLHHYGIIGQGNIQPSRVLDIASLQKDCRPLSFDYETPGTSGVTISKEFRTVEKLYAGESAVWAKLALTDESGRNPGYHIPPEFLDAAFHVLAKTEPSVHIVPEAVEELRVMRPCSSGMWMYINKKNQTGCDIQFCDETGIVCAEIKGVRMRQPSQQDHGQKEQSEMMIFEEMWTQQPLKKSIHEELKTVICFLTGEAARKHAYQSLQSLYPESGVFFISQGEETQKLSNTHYQIKITDGQAYQETFRHIETAAGKADAVLYGWPLEDEKAVKDYSILYHVIRAAASLRSKPRRILLSAQCGTDTDISYAESWIGLERSLKLILPETDTAAVYFEQKGPFEKLIHNVCEELHSEWFRSVMYSEEIRHVMEMKQTDIAPVEKRVIKSGKTYLITGGCGGLGLLFAGYFSGKGPVTLILTGRSAADGSVLNKIKRLEESGAKVFYVQADAADQAQMEKGLQEVKEKGCGPIHGVIHAAGLQGTESILEKDLQTFQQVLSPKADGTAVLDQVLSREPLDFFCCFSSSSAILGDFGSCDYAMGNRFQMAFVRHRDKLVSLGLRSGKSLAINWPLWKEGGMHVGTAESTDMYLKSSGQRYLYTEEGLEAFETLLVQPSSQYLVLAGFPSRAKRFLQIDQGERPISGSVNRNVPFSGRRSEMKGFTLEECVSWDVKELAAGLLKIDKNRLTDADNLADFGFDSISLAEFASSLSAHYGIEVTPALFFGHSTLEKVVRYFLTEHKSVMEHVYEEKKPESADQSVFEKAGTKKRKKQRGRNKLNAGTEGSQAADSIAIIGMSGRFPQARTADELWDILFQEKDVVAPVAKKGFTSSKWKLGAVPGADEFDPLFFEISPREAETMDPKQRLLLQEAWRALEDAGYGASHIRQQTIGMFVGAEEGDYHLLTRDKGNVTSHHNGILAARLAYHLNLSGPVMAINTACSSGLVSVHQAVLSLQNKECTTAVAAGVNIMNTPDFFETIDKAGMLSENGKCFAFDKRADGMVPGEAAAAVVLKPLREAEKDGDPIYGVIRASGINYDGKTNGITAPSGVAQTRLLTSVYDRGRINPEDIEYIVTHGTGTKLGDPVEINALYDAFSAYTNEEAFCALTSIKTNIGHTFAASGIVSLISLLQAFSREMIPASLHCSGENRYINWEKSPFYVNKTGKPWPSLPGKNRMGAVSAFGMSGTNAHVVMESYKRSASPHPDAPAYLLTLSAKTEDALQEKIEDMITWAENGGLKENDLAQLSYTLLKGRHHFNHRAAIVVQDADDAVYVWKQAKLNEHHPYVFSGKVPQHFAGRQHIQEHIIEVLDKCSASYSDHRKYQELLCVLADFYCQGYEIEGDLLYGGPLPRIGNLPGYPFARQTYWASDRLQRELESRNSAEREKLHPLLHANTSTFTAQRFTSVFSGHEPFFADHIVNGKPVLPGAAALEMARAAVTLAAEDLPGGKTGVRLKQIVWLRPVTALSEGVTLHVKLQPEENGDIAFEAYAEGEEPLVFFQGKAVLEETERAPVLDVEAVQARCGGRRMSKAECYEAFDSLGITYGPSHQALDAVYAGSGEVLAKLTLPPSAREEKEPFILHPSMLDAALQASIGLVLSDGSASGRPFLPFALQDMQVFSACRETMWAVLSSADGAYHIELCDENGAVCVRLTGLTARFLEEETEEKPLLFQPKWQESPPDEGGGQEKSFRYVTLYGGMNAEDISGAVCAADGEGPIEDRYDACAAELSAIVTRLIKEKQKKKTLIQLLVPDRGEDNVLAGLAAFLKTAHLEHPKLYGQVIQADPDESASSLLAKLKENRAHPEQAEIRYENGKRLVRNWRHLPAPQSCAVPWKDEGVYLLTGGAGGIGLIVAEEIAFRVKNAVLVLTGRAEALDKDRSARLRRLEASGARVLYQPVDVTDRAAVIALVRGIQEEHGTLDGIIHGAGVIADNYILNQTENERKTVMAPKVKGLINLDEAAKDVRLDFFILFSSLAGGMGNPGQAGYAAANAFMDVYAARRNRLVRDNERSGQTLSVNWPLWEEGGMRVDKETERMMYEQTGMKAMRSASGIQALYAAFASGEHQVMVAEGDEKRIRSHIFDLGEEQSAAGKAPAVADARDLKDQVQEKLKRHVSDLLKVSMKDIEADSELTEYGFDSIIFTEFTNLLNRSYQLELSPTIFFEFPTLRKLSGHLISEWKEAFSGLEGERLKTAPKAGIRKAEAPAAVHVKRETPVSVKGRSEEKTEPIAIIGISGIFPQAKDIDEFWTRLQKGEHCITEIPRDRWDWREYYGDPAADANKTSIKWGGFIDGIAEFDPLFFGISPKEAEMMDPQQRLLMMYVWKAIEDAGYSAKRIAGTKTGIFTGTLGSGYQTLINKAGLPVEGYTMTGIVPSVGPNRMSYFLDIHGPSEPVETACSSSLVAIHRAVKAIETGDCDMAVAGGVNTIVTPEGHIGFQKAGMLSEDGRCKTFSDQADGYVRGEGAGMIVLKKLSEAERDRDHIYGLIRGTAENHGGRSASLTAPNPQAQTDVLKSAYQKAGIHPSTITYIEAHGTGTALGDPIEINALKKAFQTDGAPGGYCGIGSVKTNIGHLELAAGIAGVIKVLMQLKHRTLAKSLHCENINPHIKLKDSPFYIVTETKEWEALCDENGRVLPRRAGVSSFGFGGVNAHIVIEEYMGKSETEQQETREKASSLFVLSAKNEERLKERARLLRDFIQNGSSRDIDLADAAYTLQTGRDAMEARLGIIAGSAEELTEKLNAFLLGKNSEDIISGRKKRENNTISMFSDDEDAADLVSAWLEKKKYRKVLRLWANGFDTDWEQLYTDSKPRRISLPSYPFRADRYWVPKREQLPLSNQKTVLLQKTWEPCEALSSSEPFNNKIALIVSEDTKDLAAEVKKQLNDADIVQENQLISFLQGPNAAIYSGFIDFTGCGSRQKRQDISWVASLQQLIEYGRGQENMKMLYLTKGLEAFKNKAAVMHGIEKAGLYRMLRHEYSQILTCHADIDPEEPLEQTAAFIKQEIESDLTESAVCYRDGMRFSYVLQQTDQIEPEAVQTDRTAFPKDAVLMITGGTRGLGALCAKHFVSAYGVKKLLLTGRKELPPKTEWDLEQTDPVVSEKIQLIRQLESQGVKVCVSAVDLTDKQAVGRLIKEVTTTLGPVGGILHCAGIADRENPAFLRKSKDSIARVLAPKADGLHSLYESVKDDAPAFFVLFSSVSAAVPILAAGQSDYAMANSYMDYFAENNESGIISIQWPAWDETGMSRDTKSGIYEQTGLLRHSDAQGLKMLDYILRERPGAVVLPAQVKHDWDAKALENAKPAAHKGMRTASKPPETKKREHNRIDIQSWLRSLLAKELSIDETHMDIDVPFQEYGMDSIFLAQVLTKIDQKLPSVSIDPTVLLEHPTIEQLADYLAAHCPEAFSADAAVPAEKVPLQKTPKRSKKKADKPGKRGKVAIIGMACHFPKAGDIKEFWKNLRSGTDAVTEVPPDRWNAGEHYQPGEYQEGKSISKWGGFIHDIDQFDPEYFNISETLAPMIDPLQRQWLEVSAEALADAGYQKEDLWGRRIGVFAGARAGAFHHKFQYLKKDAIIGAGQNFITAHMAHIYNFTGPNLVVDTACSSSLTAIHLAVQAIQNGEAEAAFAGGVDILLDEKPFLTMSAARILSPNGRSKSFDADADGTGIGEGCGVLMLKPLEKAIEDEDKIYGVIDGSAINNDGSTMGVTTPNPRAQQDLIEQAVQSAEIEPDTMTYVETHGTGTLIGDPIELKGLTNVLSAYSDEKQFCGVGSVKSNIGHLLSAAGAAGIIKVLLAIANEELPPTLHCHKPNPRFQFNDSPLYPVLELKRWDGKKEILRAGVSAFGLGGNNAHIIVSNEGIPKERKAAMEPKGGQTVYRKQRYWPEKAQLPEAEENEAGTEAMFEISEV</sequence>
<feature type="region of interest" description="C-terminal hotdog fold" evidence="13">
    <location>
        <begin position="1336"/>
        <end position="1470"/>
    </location>
</feature>
<feature type="compositionally biased region" description="Basic residues" evidence="14">
    <location>
        <begin position="2073"/>
        <end position="2083"/>
    </location>
</feature>